<dbReference type="EMBL" id="SLWN01000012">
    <property type="protein sequence ID" value="TCO20313.1"/>
    <property type="molecule type" value="Genomic_DNA"/>
</dbReference>
<dbReference type="OrthoDB" id="3831018at2"/>
<dbReference type="InterPro" id="IPR018649">
    <property type="entry name" value="SHOCT"/>
</dbReference>
<evidence type="ECO:0000259" key="2">
    <source>
        <dbReference type="Pfam" id="PF09851"/>
    </source>
</evidence>
<protein>
    <submittedName>
        <fullName evidence="3">Putative membrane protein</fullName>
    </submittedName>
</protein>
<evidence type="ECO:0000313" key="3">
    <source>
        <dbReference type="EMBL" id="TCO20313.1"/>
    </source>
</evidence>
<keyword evidence="1" id="KW-0472">Membrane</keyword>
<accession>A0A4R2H3W7</accession>
<keyword evidence="4" id="KW-1185">Reference proteome</keyword>
<keyword evidence="1" id="KW-0812">Transmembrane</keyword>
<dbReference type="Pfam" id="PF09851">
    <property type="entry name" value="SHOCT"/>
    <property type="match status" value="1"/>
</dbReference>
<keyword evidence="1" id="KW-1133">Transmembrane helix</keyword>
<proteinExistence type="predicted"/>
<organism evidence="3 4">
    <name type="scientific">Kribbella steppae</name>
    <dbReference type="NCBI Taxonomy" id="2512223"/>
    <lineage>
        <taxon>Bacteria</taxon>
        <taxon>Bacillati</taxon>
        <taxon>Actinomycetota</taxon>
        <taxon>Actinomycetes</taxon>
        <taxon>Propionibacteriales</taxon>
        <taxon>Kribbellaceae</taxon>
        <taxon>Kribbella</taxon>
    </lineage>
</organism>
<evidence type="ECO:0000313" key="4">
    <source>
        <dbReference type="Proteomes" id="UP000294508"/>
    </source>
</evidence>
<name>A0A4R2H3W7_9ACTN</name>
<feature type="domain" description="SHOCT" evidence="2">
    <location>
        <begin position="51"/>
        <end position="76"/>
    </location>
</feature>
<comment type="caution">
    <text evidence="3">The sequence shown here is derived from an EMBL/GenBank/DDBJ whole genome shotgun (WGS) entry which is preliminary data.</text>
</comment>
<gene>
    <name evidence="3" type="ORF">EV652_11259</name>
</gene>
<reference evidence="3 4" key="1">
    <citation type="journal article" date="2015" name="Stand. Genomic Sci.">
        <title>Genomic Encyclopedia of Bacterial and Archaeal Type Strains, Phase III: the genomes of soil and plant-associated and newly described type strains.</title>
        <authorList>
            <person name="Whitman W.B."/>
            <person name="Woyke T."/>
            <person name="Klenk H.P."/>
            <person name="Zhou Y."/>
            <person name="Lilburn T.G."/>
            <person name="Beck B.J."/>
            <person name="De Vos P."/>
            <person name="Vandamme P."/>
            <person name="Eisen J.A."/>
            <person name="Garrity G."/>
            <person name="Hugenholtz P."/>
            <person name="Kyrpides N.C."/>
        </authorList>
    </citation>
    <scope>NUCLEOTIDE SEQUENCE [LARGE SCALE GENOMIC DNA]</scope>
    <source>
        <strain evidence="3 4">VKM Ac-2572</strain>
    </source>
</reference>
<dbReference type="Proteomes" id="UP000294508">
    <property type="component" value="Unassembled WGS sequence"/>
</dbReference>
<sequence length="83" mass="9349">MIVIMHDAGGPELVWIMLALTAWLAVVAGAIAIGVHLIRQSRPVPRRLPSPLDILERRYAAGELDRDEFDEARARLREHDIDL</sequence>
<evidence type="ECO:0000256" key="1">
    <source>
        <dbReference type="SAM" id="Phobius"/>
    </source>
</evidence>
<feature type="transmembrane region" description="Helical" evidence="1">
    <location>
        <begin position="13"/>
        <end position="38"/>
    </location>
</feature>
<dbReference type="AlphaFoldDB" id="A0A4R2H3W7"/>